<sequence>MKNAKETIQKNWQKFLGCWGVAWLAILMAAVFDVLTSSNFGFSARLKGEFLTALFYQKIGLGWTEMRPDLVMRESGEQVVTTAGELVDWFLNCRLDCSEYEVWLQQFEMLLTTPLVAVPLAFAVVALLNASKRECMR</sequence>
<dbReference type="Proteomes" id="UP001156215">
    <property type="component" value="Chromosome"/>
</dbReference>
<feature type="transmembrane region" description="Helical" evidence="1">
    <location>
        <begin position="109"/>
        <end position="130"/>
    </location>
</feature>
<name>A0A9E9M1N6_9BURK</name>
<dbReference type="EMBL" id="CP098242">
    <property type="protein sequence ID" value="WAW10868.1"/>
    <property type="molecule type" value="Genomic_DNA"/>
</dbReference>
<keyword evidence="1" id="KW-0812">Transmembrane</keyword>
<organism evidence="2 3">
    <name type="scientific">Oxalobacter vibrioformis</name>
    <dbReference type="NCBI Taxonomy" id="933080"/>
    <lineage>
        <taxon>Bacteria</taxon>
        <taxon>Pseudomonadati</taxon>
        <taxon>Pseudomonadota</taxon>
        <taxon>Betaproteobacteria</taxon>
        <taxon>Burkholderiales</taxon>
        <taxon>Oxalobacteraceae</taxon>
        <taxon>Oxalobacter</taxon>
    </lineage>
</organism>
<keyword evidence="3" id="KW-1185">Reference proteome</keyword>
<protein>
    <submittedName>
        <fullName evidence="2">Uncharacterized protein</fullName>
    </submittedName>
</protein>
<evidence type="ECO:0000256" key="1">
    <source>
        <dbReference type="SAM" id="Phobius"/>
    </source>
</evidence>
<feature type="transmembrane region" description="Helical" evidence="1">
    <location>
        <begin position="12"/>
        <end position="32"/>
    </location>
</feature>
<evidence type="ECO:0000313" key="3">
    <source>
        <dbReference type="Proteomes" id="UP001156215"/>
    </source>
</evidence>
<keyword evidence="1" id="KW-0472">Membrane</keyword>
<keyword evidence="1" id="KW-1133">Transmembrane helix</keyword>
<dbReference type="RefSeq" id="WP_269309935.1">
    <property type="nucleotide sequence ID" value="NZ_CP098242.1"/>
</dbReference>
<dbReference type="KEGG" id="ovb:NB640_04270"/>
<dbReference type="AlphaFoldDB" id="A0A9E9M1N6"/>
<accession>A0A9E9M1N6</accession>
<proteinExistence type="predicted"/>
<reference evidence="2" key="1">
    <citation type="journal article" date="2022" name="Front. Microbiol.">
        <title>New perspectives on an old grouping: The genomic and phenotypic variability of Oxalobacter formigenes and the implications for calcium oxalate stone prevention.</title>
        <authorList>
            <person name="Chmiel J.A."/>
            <person name="Carr C."/>
            <person name="Stuivenberg G.A."/>
            <person name="Venema R."/>
            <person name="Chanyi R.M."/>
            <person name="Al K.F."/>
            <person name="Giguere D."/>
            <person name="Say H."/>
            <person name="Akouris P.P."/>
            <person name="Dominguez Romero S.A."/>
            <person name="Kwong A."/>
            <person name="Tai V."/>
            <person name="Koval S.F."/>
            <person name="Razvi H."/>
            <person name="Bjazevic J."/>
            <person name="Burton J.P."/>
        </authorList>
    </citation>
    <scope>NUCLEOTIDE SEQUENCE</scope>
    <source>
        <strain evidence="2">WoOx3</strain>
    </source>
</reference>
<gene>
    <name evidence="2" type="ORF">NB640_04270</name>
</gene>
<evidence type="ECO:0000313" key="2">
    <source>
        <dbReference type="EMBL" id="WAW10868.1"/>
    </source>
</evidence>